<dbReference type="RefSeq" id="WP_011863256.1">
    <property type="nucleotide sequence ID" value="NC_009091.1"/>
</dbReference>
<reference evidence="1 2" key="1">
    <citation type="journal article" date="2007" name="PLoS Genet.">
        <title>Patterns and implications of gene gain and loss in the evolution of Prochlorococcus.</title>
        <authorList>
            <person name="Kettler G.C."/>
            <person name="Martiny A.C."/>
            <person name="Huang K."/>
            <person name="Zucker J."/>
            <person name="Coleman M.L."/>
            <person name="Rodrigue S."/>
            <person name="Chen F."/>
            <person name="Lapidus A."/>
            <person name="Ferriera S."/>
            <person name="Johnson J."/>
            <person name="Steglich C."/>
            <person name="Church G.M."/>
            <person name="Richardson P."/>
            <person name="Chisholm S.W."/>
        </authorList>
    </citation>
    <scope>NUCLEOTIDE SEQUENCE [LARGE SCALE GENOMIC DNA]</scope>
    <source>
        <strain evidence="1 2">MIT 9301</strain>
    </source>
</reference>
<name>A3PDW5_PROM0</name>
<dbReference type="OrthoDB" id="195104at2"/>
<dbReference type="EMBL" id="CP000576">
    <property type="protein sequence ID" value="ABO17940.1"/>
    <property type="molecule type" value="Genomic_DNA"/>
</dbReference>
<gene>
    <name evidence="1" type="ordered locus">P9301_13171</name>
</gene>
<evidence type="ECO:0000313" key="2">
    <source>
        <dbReference type="Proteomes" id="UP000001430"/>
    </source>
</evidence>
<dbReference type="AlphaFoldDB" id="A3PDW5"/>
<protein>
    <recommendedName>
        <fullName evidence="3">MSMEG_0570 family nitrogen starvation response protein</fullName>
    </recommendedName>
</protein>
<dbReference type="KEGG" id="pmg:P9301_13171"/>
<dbReference type="Proteomes" id="UP000001430">
    <property type="component" value="Chromosome"/>
</dbReference>
<proteinExistence type="predicted"/>
<dbReference type="STRING" id="167546.P9301_13171"/>
<dbReference type="eggNOG" id="COG2072">
    <property type="taxonomic scope" value="Bacteria"/>
</dbReference>
<organism evidence="1 2">
    <name type="scientific">Prochlorococcus marinus (strain MIT 9301)</name>
    <dbReference type="NCBI Taxonomy" id="167546"/>
    <lineage>
        <taxon>Bacteria</taxon>
        <taxon>Bacillati</taxon>
        <taxon>Cyanobacteriota</taxon>
        <taxon>Cyanophyceae</taxon>
        <taxon>Synechococcales</taxon>
        <taxon>Prochlorococcaceae</taxon>
        <taxon>Prochlorococcus</taxon>
    </lineage>
</organism>
<keyword evidence="2" id="KW-1185">Reference proteome</keyword>
<dbReference type="InterPro" id="IPR023846">
    <property type="entry name" value="CHP04042_MSMEG0570"/>
</dbReference>
<evidence type="ECO:0000313" key="1">
    <source>
        <dbReference type="EMBL" id="ABO17940.1"/>
    </source>
</evidence>
<sequence>MPEINFQINLPDGKKVSLYSPSTVILEYLKPGDSLKISDFKSLAIQALHKASEKVRAKYGFACTRTLEEEEKILSWISNYDPDQLISIAME</sequence>
<dbReference type="HOGENOM" id="CLU_163946_1_0_3"/>
<accession>A3PDW5</accession>
<evidence type="ECO:0008006" key="3">
    <source>
        <dbReference type="Google" id="ProtNLM"/>
    </source>
</evidence>
<dbReference type="NCBIfam" id="TIGR04042">
    <property type="entry name" value="MSMEG_0570_fam"/>
    <property type="match status" value="1"/>
</dbReference>